<evidence type="ECO:0000313" key="2">
    <source>
        <dbReference type="Proteomes" id="UP000608154"/>
    </source>
</evidence>
<protein>
    <submittedName>
        <fullName evidence="1">Uncharacterized protein</fullName>
    </submittedName>
</protein>
<comment type="caution">
    <text evidence="1">The sequence shown here is derived from an EMBL/GenBank/DDBJ whole genome shotgun (WGS) entry which is preliminary data.</text>
</comment>
<evidence type="ECO:0000313" key="1">
    <source>
        <dbReference type="EMBL" id="GGC11990.1"/>
    </source>
</evidence>
<dbReference type="EMBL" id="BMHK01000032">
    <property type="protein sequence ID" value="GGC11990.1"/>
    <property type="molecule type" value="Genomic_DNA"/>
</dbReference>
<name>A0A916TUX8_9SPHN</name>
<sequence>MRGLVAMRRPHKMSEVVSIEDAARLLESAPGIKYKAALGVAMEQVCSSPRNLARQFVGSSGRRAAT</sequence>
<reference evidence="1" key="1">
    <citation type="journal article" date="2014" name="Int. J. Syst. Evol. Microbiol.">
        <title>Complete genome sequence of Corynebacterium casei LMG S-19264T (=DSM 44701T), isolated from a smear-ripened cheese.</title>
        <authorList>
            <consortium name="US DOE Joint Genome Institute (JGI-PGF)"/>
            <person name="Walter F."/>
            <person name="Albersmeier A."/>
            <person name="Kalinowski J."/>
            <person name="Ruckert C."/>
        </authorList>
    </citation>
    <scope>NUCLEOTIDE SEQUENCE</scope>
    <source>
        <strain evidence="1">CGMCC 1.15095</strain>
    </source>
</reference>
<gene>
    <name evidence="1" type="ORF">GCM10011494_33480</name>
</gene>
<keyword evidence="2" id="KW-1185">Reference proteome</keyword>
<organism evidence="1 2">
    <name type="scientific">Novosphingobium endophyticum</name>
    <dbReference type="NCBI Taxonomy" id="1955250"/>
    <lineage>
        <taxon>Bacteria</taxon>
        <taxon>Pseudomonadati</taxon>
        <taxon>Pseudomonadota</taxon>
        <taxon>Alphaproteobacteria</taxon>
        <taxon>Sphingomonadales</taxon>
        <taxon>Sphingomonadaceae</taxon>
        <taxon>Novosphingobium</taxon>
    </lineage>
</organism>
<accession>A0A916TUX8</accession>
<dbReference type="Proteomes" id="UP000608154">
    <property type="component" value="Unassembled WGS sequence"/>
</dbReference>
<reference evidence="1" key="2">
    <citation type="submission" date="2020-09" db="EMBL/GenBank/DDBJ databases">
        <authorList>
            <person name="Sun Q."/>
            <person name="Zhou Y."/>
        </authorList>
    </citation>
    <scope>NUCLEOTIDE SEQUENCE</scope>
    <source>
        <strain evidence="1">CGMCC 1.15095</strain>
    </source>
</reference>
<proteinExistence type="predicted"/>
<dbReference type="AlphaFoldDB" id="A0A916TUX8"/>